<evidence type="ECO:0000313" key="9">
    <source>
        <dbReference type="Proteomes" id="UP001281410"/>
    </source>
</evidence>
<sequence length="713" mass="81891">MSTFVKAKDCFFSRLKSLTKIQRFNHTLHPPIRPATEMGSDNFTQEVNVSKWKKVDAKMYGIYRSLIPQYSWNVLNILKLRGYQVYLVGGCVRDLILKKVPKDFDVITTANLKEVKKEFRRCEIIGKRFPICQVHIRGSTVEVSSFETVAKQDEGTQKFYSFQMPHGCDEEDLVRWRNSMHRDFTINSLFFDPFSNKIYDYANGIADLRSSKLRTLIPAHLSFKEDCARMLRGLRIAARLGLSLTKDTETAIHELSPSIEKLDQFRLMLELNYMLSYGAAEPSICLLHKFNLLEMFLPFHASYLNEQTSKASAQNCKMLMKLLFNLDKLVSCDRPAHCNLWVGILGFHQALVRKPQDAFVIWVFASVLYHGKWKEGVGFAREHVKGLVKFFPEISGFSEIESDEELAQKVTKLTSLVQDSVIALTETDSGLVVVPRRVGRDVCRMLNVLVIDIESYERKRQSLLIDYKSLGKGNPDETRFVLGEIVLETLSGGLVPGKEKVDEEEKKHQQLEFIEKNMVKQQSVVRKNRKRGQLELIEENQSAVRKNRKHLLATLDSEPKLETAKKQKLVENCLTFKRELAINKPMAIVNEERQQISKEHLQVGDIRESPKGERNTAQGNKLEKEDCHSLVEVISKNIDKRKQVLKTKSSTKPLDIVNREQVVKTKNSTKPLDIDKREQVVKTKSSTKPLDVDKREHDVKTKSSTKPLSSLFR</sequence>
<name>A0AAE0AVD9_9ROSI</name>
<keyword evidence="4" id="KW-0694">RNA-binding</keyword>
<keyword evidence="9" id="KW-1185">Reference proteome</keyword>
<evidence type="ECO:0000256" key="5">
    <source>
        <dbReference type="SAM" id="MobiDB-lite"/>
    </source>
</evidence>
<dbReference type="Gene3D" id="1.10.3090.10">
    <property type="entry name" value="cca-adding enzyme, domain 2"/>
    <property type="match status" value="1"/>
</dbReference>
<dbReference type="Pfam" id="PF01743">
    <property type="entry name" value="PolyA_pol"/>
    <property type="match status" value="1"/>
</dbReference>
<feature type="compositionally biased region" description="Basic and acidic residues" evidence="5">
    <location>
        <begin position="672"/>
        <end position="681"/>
    </location>
</feature>
<feature type="compositionally biased region" description="Basic and acidic residues" evidence="5">
    <location>
        <begin position="690"/>
        <end position="701"/>
    </location>
</feature>
<feature type="compositionally biased region" description="Low complexity" evidence="5">
    <location>
        <begin position="702"/>
        <end position="713"/>
    </location>
</feature>
<dbReference type="SUPFAM" id="SSF81301">
    <property type="entry name" value="Nucleotidyltransferase"/>
    <property type="match status" value="1"/>
</dbReference>
<proteinExistence type="inferred from homology"/>
<dbReference type="AlphaFoldDB" id="A0AAE0AVD9"/>
<dbReference type="InterPro" id="IPR052191">
    <property type="entry name" value="tRNA_ntf/polyA_polymerase_I"/>
</dbReference>
<feature type="domain" description="tRNA nucleotidyltransferase/poly(A) polymerase RNA and SrmB- binding" evidence="7">
    <location>
        <begin position="241"/>
        <end position="303"/>
    </location>
</feature>
<comment type="similarity">
    <text evidence="1 4">Belongs to the tRNA nucleotidyltransferase/poly(A) polymerase family.</text>
</comment>
<feature type="region of interest" description="Disordered" evidence="5">
    <location>
        <begin position="604"/>
        <end position="623"/>
    </location>
</feature>
<dbReference type="InterPro" id="IPR032828">
    <property type="entry name" value="PolyA_RNA-bd"/>
</dbReference>
<evidence type="ECO:0008006" key="10">
    <source>
        <dbReference type="Google" id="ProtNLM"/>
    </source>
</evidence>
<dbReference type="EMBL" id="JANJYJ010000003">
    <property type="protein sequence ID" value="KAK3224460.1"/>
    <property type="molecule type" value="Genomic_DNA"/>
</dbReference>
<dbReference type="GO" id="GO:0003723">
    <property type="term" value="F:RNA binding"/>
    <property type="evidence" value="ECO:0007669"/>
    <property type="project" value="UniProtKB-KW"/>
</dbReference>
<feature type="region of interest" description="Disordered" evidence="5">
    <location>
        <begin position="662"/>
        <end position="713"/>
    </location>
</feature>
<feature type="compositionally biased region" description="Basic and acidic residues" evidence="5">
    <location>
        <begin position="604"/>
        <end position="614"/>
    </location>
</feature>
<evidence type="ECO:0000313" key="8">
    <source>
        <dbReference type="EMBL" id="KAK3224460.1"/>
    </source>
</evidence>
<evidence type="ECO:0000256" key="4">
    <source>
        <dbReference type="RuleBase" id="RU003953"/>
    </source>
</evidence>
<dbReference type="Gene3D" id="3.30.460.10">
    <property type="entry name" value="Beta Polymerase, domain 2"/>
    <property type="match status" value="1"/>
</dbReference>
<evidence type="ECO:0000259" key="6">
    <source>
        <dbReference type="Pfam" id="PF01743"/>
    </source>
</evidence>
<accession>A0AAE0AVD9</accession>
<dbReference type="InterPro" id="IPR043519">
    <property type="entry name" value="NT_sf"/>
</dbReference>
<reference evidence="8" key="1">
    <citation type="journal article" date="2023" name="Plant J.">
        <title>Genome sequences and population genomics provide insights into the demographic history, inbreeding, and mutation load of two 'living fossil' tree species of Dipteronia.</title>
        <authorList>
            <person name="Feng Y."/>
            <person name="Comes H.P."/>
            <person name="Chen J."/>
            <person name="Zhu S."/>
            <person name="Lu R."/>
            <person name="Zhang X."/>
            <person name="Li P."/>
            <person name="Qiu J."/>
            <person name="Olsen K.M."/>
            <person name="Qiu Y."/>
        </authorList>
    </citation>
    <scope>NUCLEOTIDE SEQUENCE</scope>
    <source>
        <strain evidence="8">NBL</strain>
    </source>
</reference>
<comment type="caution">
    <text evidence="8">The sequence shown here is derived from an EMBL/GenBank/DDBJ whole genome shotgun (WGS) entry which is preliminary data.</text>
</comment>
<evidence type="ECO:0000256" key="3">
    <source>
        <dbReference type="ARBA" id="ARBA00022741"/>
    </source>
</evidence>
<dbReference type="PANTHER" id="PTHR43051:SF1">
    <property type="entry name" value="POLYNUCLEOTIDE ADENYLYLTRANSFERASE FAMILY PROTEIN"/>
    <property type="match status" value="1"/>
</dbReference>
<organism evidence="8 9">
    <name type="scientific">Dipteronia sinensis</name>
    <dbReference type="NCBI Taxonomy" id="43782"/>
    <lineage>
        <taxon>Eukaryota</taxon>
        <taxon>Viridiplantae</taxon>
        <taxon>Streptophyta</taxon>
        <taxon>Embryophyta</taxon>
        <taxon>Tracheophyta</taxon>
        <taxon>Spermatophyta</taxon>
        <taxon>Magnoliopsida</taxon>
        <taxon>eudicotyledons</taxon>
        <taxon>Gunneridae</taxon>
        <taxon>Pentapetalae</taxon>
        <taxon>rosids</taxon>
        <taxon>malvids</taxon>
        <taxon>Sapindales</taxon>
        <taxon>Sapindaceae</taxon>
        <taxon>Hippocastanoideae</taxon>
        <taxon>Acereae</taxon>
        <taxon>Dipteronia</taxon>
    </lineage>
</organism>
<dbReference type="Proteomes" id="UP001281410">
    <property type="component" value="Unassembled WGS sequence"/>
</dbReference>
<evidence type="ECO:0000256" key="1">
    <source>
        <dbReference type="ARBA" id="ARBA00007265"/>
    </source>
</evidence>
<dbReference type="Pfam" id="PF12627">
    <property type="entry name" value="PolyA_pol_RNAbd"/>
    <property type="match status" value="1"/>
</dbReference>
<protein>
    <recommendedName>
        <fullName evidence="10">Poly(A) polymerase</fullName>
    </recommendedName>
</protein>
<feature type="domain" description="Poly A polymerase head" evidence="6">
    <location>
        <begin position="85"/>
        <end position="214"/>
    </location>
</feature>
<dbReference type="InterPro" id="IPR002646">
    <property type="entry name" value="PolA_pol_head_dom"/>
</dbReference>
<dbReference type="GO" id="GO:0001680">
    <property type="term" value="P:tRNA 3'-terminal CCA addition"/>
    <property type="evidence" value="ECO:0007669"/>
    <property type="project" value="UniProtKB-ARBA"/>
</dbReference>
<keyword evidence="2 4" id="KW-0808">Transferase</keyword>
<dbReference type="GO" id="GO:0016779">
    <property type="term" value="F:nucleotidyltransferase activity"/>
    <property type="evidence" value="ECO:0007669"/>
    <property type="project" value="InterPro"/>
</dbReference>
<evidence type="ECO:0000259" key="7">
    <source>
        <dbReference type="Pfam" id="PF12627"/>
    </source>
</evidence>
<dbReference type="CDD" id="cd05398">
    <property type="entry name" value="NT_ClassII-CCAase"/>
    <property type="match status" value="1"/>
</dbReference>
<keyword evidence="3" id="KW-0547">Nucleotide-binding</keyword>
<dbReference type="GO" id="GO:0000166">
    <property type="term" value="F:nucleotide binding"/>
    <property type="evidence" value="ECO:0007669"/>
    <property type="project" value="UniProtKB-KW"/>
</dbReference>
<evidence type="ECO:0000256" key="2">
    <source>
        <dbReference type="ARBA" id="ARBA00022679"/>
    </source>
</evidence>
<gene>
    <name evidence="8" type="ORF">Dsin_011485</name>
</gene>
<dbReference type="SUPFAM" id="SSF81891">
    <property type="entry name" value="Poly A polymerase C-terminal region-like"/>
    <property type="match status" value="1"/>
</dbReference>
<dbReference type="PANTHER" id="PTHR43051">
    <property type="entry name" value="POLYNUCLEOTIDE ADENYLYLTRANSFERASE FAMILY PROTEIN"/>
    <property type="match status" value="1"/>
</dbReference>